<dbReference type="EMBL" id="HBFX01045608">
    <property type="protein sequence ID" value="CAD8976399.1"/>
    <property type="molecule type" value="Transcribed_RNA"/>
</dbReference>
<reference evidence="1" key="1">
    <citation type="submission" date="2021-01" db="EMBL/GenBank/DDBJ databases">
        <authorList>
            <person name="Corre E."/>
            <person name="Pelletier E."/>
            <person name="Niang G."/>
            <person name="Scheremetjew M."/>
            <person name="Finn R."/>
            <person name="Kale V."/>
            <person name="Holt S."/>
            <person name="Cochrane G."/>
            <person name="Meng A."/>
            <person name="Brown T."/>
            <person name="Cohen L."/>
        </authorList>
    </citation>
    <scope>NUCLEOTIDE SEQUENCE</scope>
    <source>
        <strain evidence="1">CCMP441</strain>
        <strain evidence="2">CCMP644</strain>
    </source>
</reference>
<dbReference type="PANTHER" id="PTHR36960:SF1">
    <property type="entry name" value="SI:DKEY-32E6.3"/>
    <property type="match status" value="1"/>
</dbReference>
<proteinExistence type="predicted"/>
<evidence type="ECO:0000313" key="2">
    <source>
        <dbReference type="EMBL" id="CAD8976399.1"/>
    </source>
</evidence>
<organism evidence="1">
    <name type="scientific">Hemiselmis andersenii</name>
    <name type="common">Cryptophyte alga</name>
    <dbReference type="NCBI Taxonomy" id="464988"/>
    <lineage>
        <taxon>Eukaryota</taxon>
        <taxon>Cryptophyceae</taxon>
        <taxon>Cryptomonadales</taxon>
        <taxon>Hemiselmidaceae</taxon>
        <taxon>Hemiselmis</taxon>
    </lineage>
</organism>
<dbReference type="PANTHER" id="PTHR36960">
    <property type="entry name" value="SI:DKEY-32E6.3"/>
    <property type="match status" value="1"/>
</dbReference>
<accession>A0A6U5AWU2</accession>
<evidence type="ECO:0000313" key="1">
    <source>
        <dbReference type="EMBL" id="CAD8751435.1"/>
    </source>
</evidence>
<protein>
    <submittedName>
        <fullName evidence="1">Uncharacterized protein</fullName>
    </submittedName>
</protein>
<dbReference type="EMBL" id="HBFK01029449">
    <property type="protein sequence ID" value="CAD8751435.1"/>
    <property type="molecule type" value="Transcribed_RNA"/>
</dbReference>
<sequence length="397" mass="44726">MADPRPKLQLHFDINQTILVSDPSVKVSTKEGLNIAIAKAAYLRRKDGAPLKMGHPPDPGFLIWHDGTAVDIGERNYSEHNSVPALVRSVIRVSTKADPGAAKFIGQPPEGCVSCYDLFGRDRCRKWVDSGIGKIFQPVFTDLCSHLTWPDDVPVVPELVVQEDGVNYHLLVPSFFNLIVRLKLQGRTFNLVLRTMGSDLEPVGRAIDAFCNEKHPLFAEPMKFVTTTDVICKNATHWTMARDGDKIQLHSGVKTEGSVHGDVRISEHLEAAAHTIGIQDNYQHWRDANYLPAAGKPMWLTVSDFRVHPIFFDDNIHEKEDDSIVCVRVREDPSQPFRQLTGEVTLRLHNITLVKAEIIQAILDPFYFLDSVQQCEQNMSRMRGKPGFLDELYELPE</sequence>
<name>A0A6U5AWU2_HEMAN</name>
<dbReference type="AlphaFoldDB" id="A0A6U5AWU2"/>
<gene>
    <name evidence="2" type="ORF">HAND00432_LOCUS27404</name>
    <name evidence="1" type="ORF">HAND1043_LOCUS17941</name>
</gene>